<dbReference type="EMBL" id="JMSN01000063">
    <property type="protein sequence ID" value="KDN43191.1"/>
    <property type="molecule type" value="Genomic_DNA"/>
</dbReference>
<name>A0A066VNZ8_TILAU</name>
<keyword evidence="2" id="KW-1185">Reference proteome</keyword>
<protein>
    <submittedName>
        <fullName evidence="1">Uncharacterized protein</fullName>
    </submittedName>
</protein>
<dbReference type="STRING" id="1037660.A0A066VNZ8"/>
<reference evidence="1 2" key="1">
    <citation type="submission" date="2014-05" db="EMBL/GenBank/DDBJ databases">
        <title>Draft genome sequence of a rare smut relative, Tilletiaria anomala UBC 951.</title>
        <authorList>
            <consortium name="DOE Joint Genome Institute"/>
            <person name="Toome M."/>
            <person name="Kuo A."/>
            <person name="Henrissat B."/>
            <person name="Lipzen A."/>
            <person name="Tritt A."/>
            <person name="Yoshinaga Y."/>
            <person name="Zane M."/>
            <person name="Barry K."/>
            <person name="Grigoriev I.V."/>
            <person name="Spatafora J.W."/>
            <person name="Aimea M.C."/>
        </authorList>
    </citation>
    <scope>NUCLEOTIDE SEQUENCE [LARGE SCALE GENOMIC DNA]</scope>
    <source>
        <strain evidence="1 2">UBC 951</strain>
    </source>
</reference>
<comment type="caution">
    <text evidence="1">The sequence shown here is derived from an EMBL/GenBank/DDBJ whole genome shotgun (WGS) entry which is preliminary data.</text>
</comment>
<dbReference type="HOGENOM" id="CLU_1166541_0_0_1"/>
<sequence>MVTERRQGQKGISSQAMEPLAASLLPEGSKVHSITQVQSLWAGFGYVYSVIADIPCSRLQTANGREGEGARLILKYVGAPVADATAEMNEGDLRKIYSYEVEQYFYSVLVPYMLQHTGADIAVADCVGNTRPQRIAALQKQAGQSLTQVPIALMLSDLRPRFPRSPSKRGLLDEAQAYAAIRWLARFHSFWMHKGNDAIKEMLRNDSLCRPPLSEARRRRASPEVTWRASVWLNGGYT</sequence>
<evidence type="ECO:0000313" key="2">
    <source>
        <dbReference type="Proteomes" id="UP000027361"/>
    </source>
</evidence>
<organism evidence="1 2">
    <name type="scientific">Tilletiaria anomala (strain ATCC 24038 / CBS 436.72 / UBC 951)</name>
    <dbReference type="NCBI Taxonomy" id="1037660"/>
    <lineage>
        <taxon>Eukaryota</taxon>
        <taxon>Fungi</taxon>
        <taxon>Dikarya</taxon>
        <taxon>Basidiomycota</taxon>
        <taxon>Ustilaginomycotina</taxon>
        <taxon>Exobasidiomycetes</taxon>
        <taxon>Georgefischeriales</taxon>
        <taxon>Tilletiariaceae</taxon>
        <taxon>Tilletiaria</taxon>
    </lineage>
</organism>
<dbReference type="GeneID" id="25264725"/>
<proteinExistence type="predicted"/>
<dbReference type="AlphaFoldDB" id="A0A066VNZ8"/>
<dbReference type="InParanoid" id="A0A066VNZ8"/>
<dbReference type="RefSeq" id="XP_013242290.1">
    <property type="nucleotide sequence ID" value="XM_013386836.1"/>
</dbReference>
<accession>A0A066VNZ8</accession>
<gene>
    <name evidence="1" type="ORF">K437DRAFT_257561</name>
</gene>
<evidence type="ECO:0000313" key="1">
    <source>
        <dbReference type="EMBL" id="KDN43191.1"/>
    </source>
</evidence>
<dbReference type="OrthoDB" id="411145at2759"/>
<dbReference type="OMA" id="TWRASVW"/>
<dbReference type="Proteomes" id="UP000027361">
    <property type="component" value="Unassembled WGS sequence"/>
</dbReference>